<dbReference type="EMBL" id="LAVV01003832">
    <property type="protein sequence ID" value="KNZ61884.1"/>
    <property type="molecule type" value="Genomic_DNA"/>
</dbReference>
<protein>
    <submittedName>
        <fullName evidence="1">Uncharacterized protein</fullName>
    </submittedName>
</protein>
<name>A0A0L6VMH5_9BASI</name>
<dbReference type="AlphaFoldDB" id="A0A0L6VMH5"/>
<keyword evidence="2" id="KW-1185">Reference proteome</keyword>
<accession>A0A0L6VMH5</accession>
<reference evidence="1 2" key="1">
    <citation type="submission" date="2015-08" db="EMBL/GenBank/DDBJ databases">
        <title>Next Generation Sequencing and Analysis of the Genome of Puccinia sorghi L Schw, the Causal Agent of Maize Common Rust.</title>
        <authorList>
            <person name="Rochi L."/>
            <person name="Burguener G."/>
            <person name="Darino M."/>
            <person name="Turjanski A."/>
            <person name="Kreff E."/>
            <person name="Dieguez M.J."/>
            <person name="Sacco F."/>
        </authorList>
    </citation>
    <scope>NUCLEOTIDE SEQUENCE [LARGE SCALE GENOMIC DNA]</scope>
    <source>
        <strain evidence="1 2">RO10H11247</strain>
    </source>
</reference>
<sequence>MDLTMKKVVSLASKQHQEPRKKYNIEEHNKHSNLAEPIVNLLENHGLQRKITINGTFFTNKNMANLYCDIYMLCQTTDSGSEISWDCNIMHIKRFCHIKMALVVNSGLKKLGLEAPPIPKLKKIDTDDVDETKMAIIPIFVQFKYPAKRRLLPQTEENPLILTTSFHSWPFLSKGSLALLLGDRTCVLIMQEKLPMQLSTMSFSNSKIRSQGRSANKTISCWCTSMKSSSTRLIPLNFLTKEMEGDGTGAWSRPIIIKQLNI</sequence>
<comment type="caution">
    <text evidence="1">The sequence shown here is derived from an EMBL/GenBank/DDBJ whole genome shotgun (WGS) entry which is preliminary data.</text>
</comment>
<proteinExistence type="predicted"/>
<dbReference type="VEuPathDB" id="FungiDB:VP01_1344g3"/>
<gene>
    <name evidence="1" type="ORF">VP01_1344g3</name>
</gene>
<evidence type="ECO:0000313" key="1">
    <source>
        <dbReference type="EMBL" id="KNZ61884.1"/>
    </source>
</evidence>
<dbReference type="Proteomes" id="UP000037035">
    <property type="component" value="Unassembled WGS sequence"/>
</dbReference>
<organism evidence="1 2">
    <name type="scientific">Puccinia sorghi</name>
    <dbReference type="NCBI Taxonomy" id="27349"/>
    <lineage>
        <taxon>Eukaryota</taxon>
        <taxon>Fungi</taxon>
        <taxon>Dikarya</taxon>
        <taxon>Basidiomycota</taxon>
        <taxon>Pucciniomycotina</taxon>
        <taxon>Pucciniomycetes</taxon>
        <taxon>Pucciniales</taxon>
        <taxon>Pucciniaceae</taxon>
        <taxon>Puccinia</taxon>
    </lineage>
</organism>
<evidence type="ECO:0000313" key="2">
    <source>
        <dbReference type="Proteomes" id="UP000037035"/>
    </source>
</evidence>